<evidence type="ECO:0000313" key="11">
    <source>
        <dbReference type="Proteomes" id="UP000182448"/>
    </source>
</evidence>
<dbReference type="SUPFAM" id="SSF118215">
    <property type="entry name" value="Proton glutamate symport protein"/>
    <property type="match status" value="1"/>
</dbReference>
<evidence type="ECO:0000256" key="3">
    <source>
        <dbReference type="ARBA" id="ARBA00022475"/>
    </source>
</evidence>
<evidence type="ECO:0000256" key="4">
    <source>
        <dbReference type="ARBA" id="ARBA00022692"/>
    </source>
</evidence>
<keyword evidence="6 8" id="KW-1133">Transmembrane helix</keyword>
<evidence type="ECO:0000313" key="9">
    <source>
        <dbReference type="EMBL" id="NKY67511.1"/>
    </source>
</evidence>
<dbReference type="GO" id="GO:0005886">
    <property type="term" value="C:plasma membrane"/>
    <property type="evidence" value="ECO:0007669"/>
    <property type="project" value="UniProtKB-SubCell"/>
</dbReference>
<feature type="transmembrane region" description="Helical" evidence="8">
    <location>
        <begin position="88"/>
        <end position="109"/>
    </location>
</feature>
<dbReference type="PANTHER" id="PTHR42865:SF7">
    <property type="entry name" value="PROTON_GLUTAMATE-ASPARTATE SYMPORTER"/>
    <property type="match status" value="1"/>
</dbReference>
<keyword evidence="5" id="KW-0769">Symport</keyword>
<name>A0A4Y4G390_WEIHE</name>
<keyword evidence="11" id="KW-1185">Reference proteome</keyword>
<feature type="transmembrane region" description="Helical" evidence="8">
    <location>
        <begin position="161"/>
        <end position="179"/>
    </location>
</feature>
<dbReference type="FunFam" id="1.10.3860.10:FF:000001">
    <property type="entry name" value="C4-dicarboxylate transport protein"/>
    <property type="match status" value="1"/>
</dbReference>
<evidence type="ECO:0000256" key="8">
    <source>
        <dbReference type="SAM" id="Phobius"/>
    </source>
</evidence>
<feature type="transmembrane region" description="Helical" evidence="8">
    <location>
        <begin position="230"/>
        <end position="253"/>
    </location>
</feature>
<comment type="subcellular location">
    <subcellularLocation>
        <location evidence="1">Cell membrane</location>
        <topology evidence="1">Multi-pass membrane protein</topology>
    </subcellularLocation>
</comment>
<keyword evidence="3" id="KW-1003">Cell membrane</keyword>
<accession>A0A4Y4G390</accession>
<dbReference type="AlphaFoldDB" id="A0A4Y4G390"/>
<feature type="transmembrane region" description="Helical" evidence="8">
    <location>
        <begin position="16"/>
        <end position="35"/>
    </location>
</feature>
<evidence type="ECO:0000313" key="12">
    <source>
        <dbReference type="Proteomes" id="UP000585749"/>
    </source>
</evidence>
<dbReference type="GO" id="GO:0006835">
    <property type="term" value="P:dicarboxylic acid transport"/>
    <property type="evidence" value="ECO:0007669"/>
    <property type="project" value="TreeGrafter"/>
</dbReference>
<comment type="caution">
    <text evidence="9">The sequence shown here is derived from an EMBL/GenBank/DDBJ whole genome shotgun (WGS) entry which is preliminary data.</text>
</comment>
<dbReference type="RefSeq" id="WP_074427784.1">
    <property type="nucleotide sequence ID" value="NZ_BJEG01000013.1"/>
</dbReference>
<dbReference type="Pfam" id="PF00375">
    <property type="entry name" value="SDF"/>
    <property type="match status" value="1"/>
</dbReference>
<feature type="transmembrane region" description="Helical" evidence="8">
    <location>
        <begin position="362"/>
        <end position="383"/>
    </location>
</feature>
<reference evidence="10 11" key="1">
    <citation type="submission" date="2016-08" db="EMBL/GenBank/DDBJ databases">
        <authorList>
            <person name="Varghese N."/>
            <person name="Submissions Spin"/>
        </authorList>
    </citation>
    <scope>NUCLEOTIDE SEQUENCE [LARGE SCALE GENOMIC DNA]</scope>
    <source>
        <strain evidence="10 11">R-53116</strain>
    </source>
</reference>
<dbReference type="PRINTS" id="PR00173">
    <property type="entry name" value="EDTRNSPORT"/>
</dbReference>
<dbReference type="InterPro" id="IPR036458">
    <property type="entry name" value="Na:dicarbo_symporter_sf"/>
</dbReference>
<evidence type="ECO:0000256" key="7">
    <source>
        <dbReference type="ARBA" id="ARBA00023136"/>
    </source>
</evidence>
<evidence type="ECO:0000256" key="6">
    <source>
        <dbReference type="ARBA" id="ARBA00022989"/>
    </source>
</evidence>
<dbReference type="InterPro" id="IPR001991">
    <property type="entry name" value="Na-dicarboxylate_symporter"/>
</dbReference>
<reference evidence="9 12" key="2">
    <citation type="submission" date="2020-04" db="EMBL/GenBank/DDBJ databases">
        <title>MicrobeNet Type strains.</title>
        <authorList>
            <person name="Nicholson A.C."/>
        </authorList>
    </citation>
    <scope>NUCLEOTIDE SEQUENCE [LARGE SCALE GENOMIC DNA]</scope>
    <source>
        <strain evidence="9 12">CCUG 33494</strain>
    </source>
</reference>
<evidence type="ECO:0000256" key="5">
    <source>
        <dbReference type="ARBA" id="ARBA00022847"/>
    </source>
</evidence>
<dbReference type="PANTHER" id="PTHR42865">
    <property type="entry name" value="PROTON/GLUTAMATE-ASPARTATE SYMPORTER"/>
    <property type="match status" value="1"/>
</dbReference>
<keyword evidence="7 8" id="KW-0472">Membrane</keyword>
<proteinExistence type="predicted"/>
<feature type="transmembrane region" description="Helical" evidence="8">
    <location>
        <begin position="199"/>
        <end position="224"/>
    </location>
</feature>
<protein>
    <submittedName>
        <fullName evidence="9">Cation:dicarboxylase symporter family transporter</fullName>
    </submittedName>
    <submittedName>
        <fullName evidence="10">Proton glutamate symport protein</fullName>
    </submittedName>
</protein>
<feature type="transmembrane region" description="Helical" evidence="8">
    <location>
        <begin position="47"/>
        <end position="67"/>
    </location>
</feature>
<dbReference type="OrthoDB" id="9768885at2"/>
<keyword evidence="4 8" id="KW-0812">Transmembrane</keyword>
<organism evidence="9 12">
    <name type="scientific">Weissella hellenica</name>
    <dbReference type="NCBI Taxonomy" id="46256"/>
    <lineage>
        <taxon>Bacteria</taxon>
        <taxon>Bacillati</taxon>
        <taxon>Bacillota</taxon>
        <taxon>Bacilli</taxon>
        <taxon>Lactobacillales</taxon>
        <taxon>Lactobacillaceae</taxon>
        <taxon>Weissella</taxon>
    </lineage>
</organism>
<dbReference type="Gene3D" id="1.10.3860.10">
    <property type="entry name" value="Sodium:dicarboxylate symporter"/>
    <property type="match status" value="1"/>
</dbReference>
<dbReference type="Proteomes" id="UP000585749">
    <property type="component" value="Unassembled WGS sequence"/>
</dbReference>
<dbReference type="EMBL" id="FMAW01000013">
    <property type="protein sequence ID" value="SCC05482.1"/>
    <property type="molecule type" value="Genomic_DNA"/>
</dbReference>
<gene>
    <name evidence="10" type="ORF">GA0061075_1136</name>
    <name evidence="9" type="ORF">HF960_07560</name>
</gene>
<evidence type="ECO:0000256" key="1">
    <source>
        <dbReference type="ARBA" id="ARBA00004651"/>
    </source>
</evidence>
<dbReference type="Proteomes" id="UP000182448">
    <property type="component" value="Unassembled WGS sequence"/>
</dbReference>
<dbReference type="EMBL" id="JAAXPM010000012">
    <property type="protein sequence ID" value="NKY67511.1"/>
    <property type="molecule type" value="Genomic_DNA"/>
</dbReference>
<evidence type="ECO:0000256" key="2">
    <source>
        <dbReference type="ARBA" id="ARBA00022448"/>
    </source>
</evidence>
<sequence>MSSVSQTGKQKHRPSLGWQIVIGLIVGIILGVIFFKNKMAITAMQNIGTMFIGLIQMIVLPIVISSLTVGIAKMGDMHKLGRVGLKTLIYFEILSTIAIVLGMIAGNVFEPGAHVNIHNLQATNISSYLSTAKSAGTGSLWETVMDIVPTNIFSSLSENKMLQVILFSVFFGLGTAAIGPKGQVIIDLLDAVAEVMFKVTNWVMSLAPIGVGALIGATVAQMGLGSLTSLGYFIFVAYLTMIIFIVVVLGLVLKFYHINIFDLFKVLREEIILAFTTASSEATLPRIVSKMEKFGVNQGVVSFVVPTGYTFNLDGSAIYQAIAALFMAQAYNIHLSLAQQITLLVVLMITSKGMAGVPGASFVVLLATVATIGVPAQGLAFIAGVDRLVDMGRTVVNVVGNSTAAIVIAKSEKDFDDTKRIAYLKSIK</sequence>
<keyword evidence="2" id="KW-0813">Transport</keyword>
<dbReference type="GO" id="GO:0015293">
    <property type="term" value="F:symporter activity"/>
    <property type="evidence" value="ECO:0007669"/>
    <property type="project" value="UniProtKB-KW"/>
</dbReference>
<evidence type="ECO:0000313" key="10">
    <source>
        <dbReference type="EMBL" id="SCC05482.1"/>
    </source>
</evidence>